<organism evidence="7">
    <name type="scientific">marine sediment metagenome</name>
    <dbReference type="NCBI Taxonomy" id="412755"/>
    <lineage>
        <taxon>unclassified sequences</taxon>
        <taxon>metagenomes</taxon>
        <taxon>ecological metagenomes</taxon>
    </lineage>
</organism>
<keyword evidence="4" id="KW-0963">Cytoplasm</keyword>
<gene>
    <name evidence="7" type="ORF">S12H4_01703</name>
</gene>
<sequence length="211" mass="24259">MRKITALRVGRGRRKRVNVSLDGRFAFSLEAEVAIKEGLQVGQELSASQIEALARFDHYHRCLNAAAHYLSYRPRSEFELRERLHQRGFDGDSVEAVLAKLKEQGLVDDMAFAQFWKDNRESFSPRSQWLTKLELRRKGVANNIIDQIADTIDDEDSAYRAALSKARSLPLSDYQSFRRRLGDYLKRRGFGYGVINHTIERLWPELGGGSR</sequence>
<protein>
    <recommendedName>
        <fullName evidence="3">Regulatory protein RecX</fullName>
    </recommendedName>
</protein>
<dbReference type="InterPro" id="IPR053925">
    <property type="entry name" value="RecX_HTH_3rd"/>
</dbReference>
<evidence type="ECO:0000259" key="6">
    <source>
        <dbReference type="Pfam" id="PF21982"/>
    </source>
</evidence>
<name>X1Q525_9ZZZZ</name>
<dbReference type="Gene3D" id="1.10.10.10">
    <property type="entry name" value="Winged helix-like DNA-binding domain superfamily/Winged helix DNA-binding domain"/>
    <property type="match status" value="2"/>
</dbReference>
<evidence type="ECO:0000256" key="3">
    <source>
        <dbReference type="ARBA" id="ARBA00018111"/>
    </source>
</evidence>
<proteinExistence type="inferred from homology"/>
<feature type="domain" description="RecX third three-helical" evidence="5">
    <location>
        <begin position="153"/>
        <end position="197"/>
    </location>
</feature>
<dbReference type="AlphaFoldDB" id="X1Q525"/>
<comment type="caution">
    <text evidence="7">The sequence shown here is derived from an EMBL/GenBank/DDBJ whole genome shotgun (WGS) entry which is preliminary data.</text>
</comment>
<feature type="domain" description="RecX first three-helical" evidence="6">
    <location>
        <begin position="62"/>
        <end position="101"/>
    </location>
</feature>
<dbReference type="PANTHER" id="PTHR33602:SF1">
    <property type="entry name" value="REGULATORY PROTEIN RECX FAMILY PROTEIN"/>
    <property type="match status" value="1"/>
</dbReference>
<reference evidence="7" key="1">
    <citation type="journal article" date="2014" name="Front. Microbiol.">
        <title>High frequency of phylogenetically diverse reductive dehalogenase-homologous genes in deep subseafloor sedimentary metagenomes.</title>
        <authorList>
            <person name="Kawai M."/>
            <person name="Futagami T."/>
            <person name="Toyoda A."/>
            <person name="Takaki Y."/>
            <person name="Nishi S."/>
            <person name="Hori S."/>
            <person name="Arai W."/>
            <person name="Tsubouchi T."/>
            <person name="Morono Y."/>
            <person name="Uchiyama I."/>
            <person name="Ito T."/>
            <person name="Fujiyama A."/>
            <person name="Inagaki F."/>
            <person name="Takami H."/>
        </authorList>
    </citation>
    <scope>NUCLEOTIDE SEQUENCE</scope>
    <source>
        <strain evidence="7">Expedition CK06-06</strain>
    </source>
</reference>
<dbReference type="InterPro" id="IPR053926">
    <property type="entry name" value="RecX_HTH_1st"/>
</dbReference>
<dbReference type="InterPro" id="IPR036388">
    <property type="entry name" value="WH-like_DNA-bd_sf"/>
</dbReference>
<dbReference type="EMBL" id="BARW01000361">
    <property type="protein sequence ID" value="GAI63333.1"/>
    <property type="molecule type" value="Genomic_DNA"/>
</dbReference>
<comment type="subcellular location">
    <subcellularLocation>
        <location evidence="1">Cytoplasm</location>
    </subcellularLocation>
</comment>
<dbReference type="PANTHER" id="PTHR33602">
    <property type="entry name" value="REGULATORY PROTEIN RECX FAMILY PROTEIN"/>
    <property type="match status" value="1"/>
</dbReference>
<evidence type="ECO:0000256" key="4">
    <source>
        <dbReference type="ARBA" id="ARBA00022490"/>
    </source>
</evidence>
<evidence type="ECO:0000259" key="5">
    <source>
        <dbReference type="Pfam" id="PF21981"/>
    </source>
</evidence>
<dbReference type="GO" id="GO:0006282">
    <property type="term" value="P:regulation of DNA repair"/>
    <property type="evidence" value="ECO:0007669"/>
    <property type="project" value="InterPro"/>
</dbReference>
<comment type="similarity">
    <text evidence="2">Belongs to the RecX family.</text>
</comment>
<accession>X1Q525</accession>
<evidence type="ECO:0000313" key="7">
    <source>
        <dbReference type="EMBL" id="GAI63333.1"/>
    </source>
</evidence>
<dbReference type="HAMAP" id="MF_01114">
    <property type="entry name" value="RecX"/>
    <property type="match status" value="1"/>
</dbReference>
<dbReference type="Pfam" id="PF21982">
    <property type="entry name" value="RecX_HTH1"/>
    <property type="match status" value="1"/>
</dbReference>
<dbReference type="Pfam" id="PF21981">
    <property type="entry name" value="RecX_HTH3"/>
    <property type="match status" value="1"/>
</dbReference>
<evidence type="ECO:0000256" key="1">
    <source>
        <dbReference type="ARBA" id="ARBA00004496"/>
    </source>
</evidence>
<dbReference type="InterPro" id="IPR003783">
    <property type="entry name" value="Regulatory_RecX"/>
</dbReference>
<evidence type="ECO:0000256" key="2">
    <source>
        <dbReference type="ARBA" id="ARBA00009695"/>
    </source>
</evidence>
<dbReference type="GO" id="GO:0005737">
    <property type="term" value="C:cytoplasm"/>
    <property type="evidence" value="ECO:0007669"/>
    <property type="project" value="UniProtKB-SubCell"/>
</dbReference>